<proteinExistence type="predicted"/>
<comment type="caution">
    <text evidence="1">The sequence shown here is derived from an EMBL/GenBank/DDBJ whole genome shotgun (WGS) entry which is preliminary data.</text>
</comment>
<sequence>MAAPQVVGIEHVSGDGGVELKYFTKAMYEQMQIRGLHDLSLVAGGVNIE</sequence>
<reference evidence="1 2" key="1">
    <citation type="submission" date="2013-04" db="EMBL/GenBank/DDBJ databases">
        <title>The Genome Sequence of Paenibacillus barengoltzii G22.</title>
        <authorList>
            <consortium name="The Broad Institute Genomics Platform"/>
            <consortium name="The Broad Institute Genome Sequencing Center for Infectious Disease"/>
            <person name="Earl A."/>
            <person name="Xavier R."/>
            <person name="Elson C."/>
            <person name="Duck W."/>
            <person name="Walker B."/>
            <person name="Young S."/>
            <person name="Zeng Q."/>
            <person name="Gargeya S."/>
            <person name="Fitzgerald M."/>
            <person name="Haas B."/>
            <person name="Abouelleil A."/>
            <person name="Allen A.W."/>
            <person name="Alvarado L."/>
            <person name="Arachchi H.M."/>
            <person name="Berlin A.M."/>
            <person name="Chapman S.B."/>
            <person name="Gainer-Dewar J."/>
            <person name="Goldberg J."/>
            <person name="Griggs A."/>
            <person name="Gujja S."/>
            <person name="Hansen M."/>
            <person name="Howarth C."/>
            <person name="Imamovic A."/>
            <person name="Ireland A."/>
            <person name="Larimer J."/>
            <person name="McCowan C."/>
            <person name="Murphy C."/>
            <person name="Pearson M."/>
            <person name="Poon T.W."/>
            <person name="Priest M."/>
            <person name="Roberts A."/>
            <person name="Saif S."/>
            <person name="Shea T."/>
            <person name="Sisk P."/>
            <person name="Sykes S."/>
            <person name="Wortman J."/>
            <person name="Nusbaum C."/>
            <person name="Birren B."/>
        </authorList>
    </citation>
    <scope>NUCLEOTIDE SEQUENCE [LARGE SCALE GENOMIC DNA]</scope>
    <source>
        <strain evidence="1 2">G22</strain>
    </source>
</reference>
<evidence type="ECO:0000313" key="1">
    <source>
        <dbReference type="EMBL" id="EOS56487.1"/>
    </source>
</evidence>
<dbReference type="HOGENOM" id="CLU_3138535_0_0_9"/>
<dbReference type="Proteomes" id="UP000019598">
    <property type="component" value="Unassembled WGS sequence"/>
</dbReference>
<gene>
    <name evidence="1" type="ORF">C812_02055</name>
</gene>
<dbReference type="AlphaFoldDB" id="R9LL58"/>
<accession>R9LL58</accession>
<organism evidence="1 2">
    <name type="scientific">Paenibacillus barengoltzii G22</name>
    <dbReference type="NCBI Taxonomy" id="1235795"/>
    <lineage>
        <taxon>Bacteria</taxon>
        <taxon>Bacillati</taxon>
        <taxon>Bacillota</taxon>
        <taxon>Bacilli</taxon>
        <taxon>Bacillales</taxon>
        <taxon>Paenibacillaceae</taxon>
        <taxon>Paenibacillus</taxon>
    </lineage>
</organism>
<dbReference type="EMBL" id="ASSZ01000019">
    <property type="protein sequence ID" value="EOS56487.1"/>
    <property type="molecule type" value="Genomic_DNA"/>
</dbReference>
<name>R9LL58_9BACL</name>
<protein>
    <submittedName>
        <fullName evidence="1">Uncharacterized protein</fullName>
    </submittedName>
</protein>
<evidence type="ECO:0000313" key="2">
    <source>
        <dbReference type="Proteomes" id="UP000019598"/>
    </source>
</evidence>
<dbReference type="PATRIC" id="fig|1235795.3.peg.2019"/>